<dbReference type="PANTHER" id="PTHR30537">
    <property type="entry name" value="HTH-TYPE TRANSCRIPTIONAL REGULATOR"/>
    <property type="match status" value="1"/>
</dbReference>
<dbReference type="GO" id="GO:0003700">
    <property type="term" value="F:DNA-binding transcription factor activity"/>
    <property type="evidence" value="ECO:0007669"/>
    <property type="project" value="InterPro"/>
</dbReference>
<dbReference type="RefSeq" id="WP_257768229.1">
    <property type="nucleotide sequence ID" value="NZ_CP102480.1"/>
</dbReference>
<reference evidence="6" key="1">
    <citation type="submission" date="2022-08" db="EMBL/GenBank/DDBJ databases">
        <title>Nisaea acidiphila sp. nov., isolated from a marine algal debris and emended description of the genus Nisaea Urios et al. 2008.</title>
        <authorList>
            <person name="Kwon K."/>
        </authorList>
    </citation>
    <scope>NUCLEOTIDE SEQUENCE</scope>
    <source>
        <strain evidence="6">MEBiC11861</strain>
    </source>
</reference>
<gene>
    <name evidence="6" type="ORF">NUH88_19205</name>
</gene>
<dbReference type="InterPro" id="IPR000847">
    <property type="entry name" value="LysR_HTH_N"/>
</dbReference>
<keyword evidence="7" id="KW-1185">Reference proteome</keyword>
<evidence type="ECO:0000313" key="6">
    <source>
        <dbReference type="EMBL" id="UUX49514.1"/>
    </source>
</evidence>
<comment type="similarity">
    <text evidence="1">Belongs to the LysR transcriptional regulatory family.</text>
</comment>
<keyword evidence="3" id="KW-0238">DNA-binding</keyword>
<name>A0A9J7ARL4_9PROT</name>
<dbReference type="SUPFAM" id="SSF46785">
    <property type="entry name" value="Winged helix' DNA-binding domain"/>
    <property type="match status" value="1"/>
</dbReference>
<evidence type="ECO:0000259" key="5">
    <source>
        <dbReference type="PROSITE" id="PS50931"/>
    </source>
</evidence>
<protein>
    <submittedName>
        <fullName evidence="6">LysR family transcriptional regulator</fullName>
    </submittedName>
</protein>
<dbReference type="Gene3D" id="3.40.190.290">
    <property type="match status" value="1"/>
</dbReference>
<dbReference type="GO" id="GO:0043565">
    <property type="term" value="F:sequence-specific DNA binding"/>
    <property type="evidence" value="ECO:0007669"/>
    <property type="project" value="TreeGrafter"/>
</dbReference>
<dbReference type="InterPro" id="IPR005119">
    <property type="entry name" value="LysR_subst-bd"/>
</dbReference>
<dbReference type="InterPro" id="IPR036390">
    <property type="entry name" value="WH_DNA-bd_sf"/>
</dbReference>
<dbReference type="KEGG" id="naci:NUH88_19205"/>
<organism evidence="6 7">
    <name type="scientific">Nisaea acidiphila</name>
    <dbReference type="NCBI Taxonomy" id="1862145"/>
    <lineage>
        <taxon>Bacteria</taxon>
        <taxon>Pseudomonadati</taxon>
        <taxon>Pseudomonadota</taxon>
        <taxon>Alphaproteobacteria</taxon>
        <taxon>Rhodospirillales</taxon>
        <taxon>Thalassobaculaceae</taxon>
        <taxon>Nisaea</taxon>
    </lineage>
</organism>
<dbReference type="Gene3D" id="1.10.10.10">
    <property type="entry name" value="Winged helix-like DNA-binding domain superfamily/Winged helix DNA-binding domain"/>
    <property type="match status" value="1"/>
</dbReference>
<evidence type="ECO:0000256" key="4">
    <source>
        <dbReference type="ARBA" id="ARBA00023163"/>
    </source>
</evidence>
<dbReference type="Pfam" id="PF03466">
    <property type="entry name" value="LysR_substrate"/>
    <property type="match status" value="1"/>
</dbReference>
<evidence type="ECO:0000313" key="7">
    <source>
        <dbReference type="Proteomes" id="UP001060336"/>
    </source>
</evidence>
<keyword evidence="2" id="KW-0805">Transcription regulation</keyword>
<evidence type="ECO:0000256" key="3">
    <source>
        <dbReference type="ARBA" id="ARBA00023125"/>
    </source>
</evidence>
<feature type="domain" description="HTH lysR-type" evidence="5">
    <location>
        <begin position="4"/>
        <end position="61"/>
    </location>
</feature>
<dbReference type="Proteomes" id="UP001060336">
    <property type="component" value="Chromosome"/>
</dbReference>
<dbReference type="SUPFAM" id="SSF53850">
    <property type="entry name" value="Periplasmic binding protein-like II"/>
    <property type="match status" value="1"/>
</dbReference>
<proteinExistence type="inferred from homology"/>
<dbReference type="PROSITE" id="PS50931">
    <property type="entry name" value="HTH_LYSR"/>
    <property type="match status" value="1"/>
</dbReference>
<dbReference type="EMBL" id="CP102480">
    <property type="protein sequence ID" value="UUX49514.1"/>
    <property type="molecule type" value="Genomic_DNA"/>
</dbReference>
<evidence type="ECO:0000256" key="2">
    <source>
        <dbReference type="ARBA" id="ARBA00023015"/>
    </source>
</evidence>
<dbReference type="InterPro" id="IPR058163">
    <property type="entry name" value="LysR-type_TF_proteobact-type"/>
</dbReference>
<accession>A0A9J7ARL4</accession>
<sequence length="290" mass="31742">MHNIRWDDLQYVLAVAEHGSLSAAARALGVNHATVLRRITAFEEDIGQALFDRPPGGYRVKSEMREMLAAIESMGRTAERIERVIPTLGKGLEGTIRLTTTDSIADLLLPRILGDLARLHPKLSVDLMISNRHVDMARPDAEITLRPTAALPEGLVGTKICTMGFAVFAHPDYLTATPDTDPQQHRWLAINLPRSPIRDWQDRQIGSAVHLSADSFLTLSRLAEAGLGIAMLPAFVGRSSPKLVPAPAFPDLLEFDLWVATHPDLMKTERVATMMTFLADAIAAGAEFLA</sequence>
<dbReference type="InterPro" id="IPR036388">
    <property type="entry name" value="WH-like_DNA-bd_sf"/>
</dbReference>
<keyword evidence="4" id="KW-0804">Transcription</keyword>
<dbReference type="PANTHER" id="PTHR30537:SF3">
    <property type="entry name" value="TRANSCRIPTIONAL REGULATORY PROTEIN"/>
    <property type="match status" value="1"/>
</dbReference>
<dbReference type="GO" id="GO:0006351">
    <property type="term" value="P:DNA-templated transcription"/>
    <property type="evidence" value="ECO:0007669"/>
    <property type="project" value="TreeGrafter"/>
</dbReference>
<dbReference type="AlphaFoldDB" id="A0A9J7ARL4"/>
<evidence type="ECO:0000256" key="1">
    <source>
        <dbReference type="ARBA" id="ARBA00009437"/>
    </source>
</evidence>
<dbReference type="Pfam" id="PF00126">
    <property type="entry name" value="HTH_1"/>
    <property type="match status" value="1"/>
</dbReference>